<organism evidence="1 2">
    <name type="scientific">Geothrix rubra</name>
    <dbReference type="NCBI Taxonomy" id="2927977"/>
    <lineage>
        <taxon>Bacteria</taxon>
        <taxon>Pseudomonadati</taxon>
        <taxon>Acidobacteriota</taxon>
        <taxon>Holophagae</taxon>
        <taxon>Holophagales</taxon>
        <taxon>Holophagaceae</taxon>
        <taxon>Geothrix</taxon>
    </lineage>
</organism>
<gene>
    <name evidence="1" type="ORF">GETHPA_19930</name>
</gene>
<evidence type="ECO:0000313" key="2">
    <source>
        <dbReference type="Proteomes" id="UP001165089"/>
    </source>
</evidence>
<evidence type="ECO:0008006" key="3">
    <source>
        <dbReference type="Google" id="ProtNLM"/>
    </source>
</evidence>
<accession>A0ABQ5Q8M6</accession>
<reference evidence="1 2" key="1">
    <citation type="journal article" date="2023" name="Antonie Van Leeuwenhoek">
        <title>Mesoterricola silvestris gen. nov., sp. nov., Mesoterricola sediminis sp. nov., Geothrix oryzae sp. nov., Geothrix edaphica sp. nov., Geothrix rubra sp. nov., and Geothrix limicola sp. nov., six novel members of Acidobacteriota isolated from soils.</title>
        <authorList>
            <person name="Itoh H."/>
            <person name="Sugisawa Y."/>
            <person name="Mise K."/>
            <person name="Xu Z."/>
            <person name="Kuniyasu M."/>
            <person name="Ushijima N."/>
            <person name="Kawano K."/>
            <person name="Kobayashi E."/>
            <person name="Shiratori Y."/>
            <person name="Masuda Y."/>
            <person name="Senoo K."/>
        </authorList>
    </citation>
    <scope>NUCLEOTIDE SEQUENCE [LARGE SCALE GENOMIC DNA]</scope>
    <source>
        <strain evidence="1 2">Red803</strain>
    </source>
</reference>
<dbReference type="Proteomes" id="UP001165089">
    <property type="component" value="Unassembled WGS sequence"/>
</dbReference>
<proteinExistence type="predicted"/>
<name>A0ABQ5Q8M6_9BACT</name>
<protein>
    <recommendedName>
        <fullName evidence="3">Lipoprotein</fullName>
    </recommendedName>
</protein>
<comment type="caution">
    <text evidence="1">The sequence shown here is derived from an EMBL/GenBank/DDBJ whole genome shotgun (WGS) entry which is preliminary data.</text>
</comment>
<keyword evidence="2" id="KW-1185">Reference proteome</keyword>
<dbReference type="PROSITE" id="PS51257">
    <property type="entry name" value="PROKAR_LIPOPROTEIN"/>
    <property type="match status" value="1"/>
</dbReference>
<dbReference type="RefSeq" id="WP_285725244.1">
    <property type="nucleotide sequence ID" value="NZ_BSDD01000003.1"/>
</dbReference>
<dbReference type="EMBL" id="BSDD01000003">
    <property type="protein sequence ID" value="GLH70460.1"/>
    <property type="molecule type" value="Genomic_DNA"/>
</dbReference>
<evidence type="ECO:0000313" key="1">
    <source>
        <dbReference type="EMBL" id="GLH70460.1"/>
    </source>
</evidence>
<sequence>MSRAWPGLLLVAALLGCREEPRRVENANLGIAATFPGEPKLHRHTEAGPYGDVEWFDLAMNPAGRLDETFSVAVGNLPPGDQGGAMPREILGTFQNWLTYRLGPLARTDLPAAKGPGFRYRVNLVNGGVAEGIVVYRSGRMYHAQAIMPRADDPDTRTFLDGFEVTAR</sequence>